<evidence type="ECO:0000256" key="5">
    <source>
        <dbReference type="ARBA" id="ARBA00022764"/>
    </source>
</evidence>
<dbReference type="EMBL" id="CP136336">
    <property type="protein sequence ID" value="WOB07282.1"/>
    <property type="molecule type" value="Genomic_DNA"/>
</dbReference>
<evidence type="ECO:0000256" key="6">
    <source>
        <dbReference type="ARBA" id="ARBA00022841"/>
    </source>
</evidence>
<dbReference type="Gene3D" id="3.40.50.1110">
    <property type="entry name" value="SGNH hydrolase"/>
    <property type="match status" value="1"/>
</dbReference>
<evidence type="ECO:0000256" key="4">
    <source>
        <dbReference type="ARBA" id="ARBA00022729"/>
    </source>
</evidence>
<keyword evidence="6" id="KW-0016">Alginate biosynthesis</keyword>
<dbReference type="SUPFAM" id="SSF52266">
    <property type="entry name" value="SGNH hydrolase"/>
    <property type="match status" value="1"/>
</dbReference>
<dbReference type="CDD" id="cd00229">
    <property type="entry name" value="SGNH_hydrolase"/>
    <property type="match status" value="1"/>
</dbReference>
<comment type="subcellular location">
    <subcellularLocation>
        <location evidence="1">Periplasm</location>
    </subcellularLocation>
</comment>
<keyword evidence="5" id="KW-0574">Periplasm</keyword>
<keyword evidence="4" id="KW-0732">Signal</keyword>
<evidence type="ECO:0000256" key="2">
    <source>
        <dbReference type="ARBA" id="ARBA00005182"/>
    </source>
</evidence>
<dbReference type="InterPro" id="IPR031811">
    <property type="entry name" value="ALGX/ALGJ_SGNH-like"/>
</dbReference>
<dbReference type="Pfam" id="PF16822">
    <property type="entry name" value="ALGX"/>
    <property type="match status" value="1"/>
</dbReference>
<evidence type="ECO:0000259" key="7">
    <source>
        <dbReference type="Pfam" id="PF16822"/>
    </source>
</evidence>
<organism evidence="8 9">
    <name type="scientific">Piscinibacter gummiphilus</name>
    <dbReference type="NCBI Taxonomy" id="946333"/>
    <lineage>
        <taxon>Bacteria</taxon>
        <taxon>Pseudomonadati</taxon>
        <taxon>Pseudomonadota</taxon>
        <taxon>Betaproteobacteria</taxon>
        <taxon>Burkholderiales</taxon>
        <taxon>Sphaerotilaceae</taxon>
        <taxon>Piscinibacter</taxon>
    </lineage>
</organism>
<reference evidence="8 9" key="1">
    <citation type="submission" date="2023-10" db="EMBL/GenBank/DDBJ databases">
        <title>Bacteria for the degradation of biodegradable plastic PBAT(Polybutylene adipate terephthalate).</title>
        <authorList>
            <person name="Weon H.-Y."/>
            <person name="Yeon J."/>
        </authorList>
    </citation>
    <scope>NUCLEOTIDE SEQUENCE [LARGE SCALE GENOMIC DNA]</scope>
    <source>
        <strain evidence="8 9">SBD 7-3</strain>
    </source>
</reference>
<dbReference type="Proteomes" id="UP001303946">
    <property type="component" value="Chromosome"/>
</dbReference>
<evidence type="ECO:0000256" key="3">
    <source>
        <dbReference type="ARBA" id="ARBA00022679"/>
    </source>
</evidence>
<dbReference type="InterPro" id="IPR036514">
    <property type="entry name" value="SGNH_hydro_sf"/>
</dbReference>
<accession>A0ABZ0CQM8</accession>
<evidence type="ECO:0000313" key="8">
    <source>
        <dbReference type="EMBL" id="WOB07282.1"/>
    </source>
</evidence>
<keyword evidence="9" id="KW-1185">Reference proteome</keyword>
<name>A0ABZ0CQM8_9BURK</name>
<dbReference type="RefSeq" id="WP_316699954.1">
    <property type="nucleotide sequence ID" value="NZ_CP136336.1"/>
</dbReference>
<proteinExistence type="predicted"/>
<dbReference type="GO" id="GO:0016787">
    <property type="term" value="F:hydrolase activity"/>
    <property type="evidence" value="ECO:0007669"/>
    <property type="project" value="UniProtKB-KW"/>
</dbReference>
<sequence>MSSLKSKLQSAGLAAVAIAVSVVLAEGASRLVVDAADFLNVDPVPDAYLGHKLAPGAGGHDELGFRNRSVPAQANIVAIGDSMTYGSGAPRDGAWPQQLAALSGDSVYNMGLGGYGPLQYLHLAGHQAKQFKPKQLLVSFYFGNDFIDAAMLPQNLPNWANWRPSGAASAPAVAPAVAPSEAAPKPTKRGGALRDWLSRHSVLYGLLRTTVLAPFAVAEQKKLADKMTPDERMSWSDPAAPDIKTVFTAQQRASAQDQTQPTVREGMEVTKRAFAAIKDEADKQGIPLRVVLIPTRERIYCAYLKSTKASLPPAHLKLCDLEEANKTELLQAFQAKGIAYVDPTAAMEEQVRQHVQIYPPTSDGHPTSLGHKVIAEAVLASLKKP</sequence>
<keyword evidence="3" id="KW-0808">Transferase</keyword>
<comment type="pathway">
    <text evidence="2">Glycan biosynthesis; alginate biosynthesis.</text>
</comment>
<evidence type="ECO:0000256" key="1">
    <source>
        <dbReference type="ARBA" id="ARBA00004418"/>
    </source>
</evidence>
<keyword evidence="8" id="KW-0378">Hydrolase</keyword>
<evidence type="ECO:0000313" key="9">
    <source>
        <dbReference type="Proteomes" id="UP001303946"/>
    </source>
</evidence>
<gene>
    <name evidence="8" type="ORF">RXV79_20470</name>
</gene>
<feature type="domain" description="AlgX/AlgJ SGNH hydrolase-like" evidence="7">
    <location>
        <begin position="256"/>
        <end position="383"/>
    </location>
</feature>
<protein>
    <submittedName>
        <fullName evidence="8">SGNH/GDSL hydrolase family protein</fullName>
    </submittedName>
</protein>